<keyword evidence="4" id="KW-1185">Reference proteome</keyword>
<dbReference type="PANTHER" id="PTHR24401">
    <property type="entry name" value="SI:CH211-243P7.3-RELATED"/>
    <property type="match status" value="1"/>
</dbReference>
<accession>A0A9D4KM28</accession>
<dbReference type="AlphaFoldDB" id="A0A9D4KM28"/>
<evidence type="ECO:0000313" key="4">
    <source>
        <dbReference type="Proteomes" id="UP000828390"/>
    </source>
</evidence>
<feature type="domain" description="DUF6729" evidence="2">
    <location>
        <begin position="41"/>
        <end position="168"/>
    </location>
</feature>
<feature type="compositionally biased region" description="Polar residues" evidence="1">
    <location>
        <begin position="596"/>
        <end position="607"/>
    </location>
</feature>
<feature type="region of interest" description="Disordered" evidence="1">
    <location>
        <begin position="595"/>
        <end position="626"/>
    </location>
</feature>
<organism evidence="3 4">
    <name type="scientific">Dreissena polymorpha</name>
    <name type="common">Zebra mussel</name>
    <name type="synonym">Mytilus polymorpha</name>
    <dbReference type="NCBI Taxonomy" id="45954"/>
    <lineage>
        <taxon>Eukaryota</taxon>
        <taxon>Metazoa</taxon>
        <taxon>Spiralia</taxon>
        <taxon>Lophotrochozoa</taxon>
        <taxon>Mollusca</taxon>
        <taxon>Bivalvia</taxon>
        <taxon>Autobranchia</taxon>
        <taxon>Heteroconchia</taxon>
        <taxon>Euheterodonta</taxon>
        <taxon>Imparidentia</taxon>
        <taxon>Neoheterodontei</taxon>
        <taxon>Myida</taxon>
        <taxon>Dreissenoidea</taxon>
        <taxon>Dreissenidae</taxon>
        <taxon>Dreissena</taxon>
    </lineage>
</organism>
<dbReference type="Proteomes" id="UP000828390">
    <property type="component" value="Unassembled WGS sequence"/>
</dbReference>
<dbReference type="PANTHER" id="PTHR24401:SF29">
    <property type="entry name" value="SI:CH211-243P7.3-RELATED"/>
    <property type="match status" value="1"/>
</dbReference>
<evidence type="ECO:0000256" key="1">
    <source>
        <dbReference type="SAM" id="MobiDB-lite"/>
    </source>
</evidence>
<evidence type="ECO:0000313" key="3">
    <source>
        <dbReference type="EMBL" id="KAH3842136.1"/>
    </source>
</evidence>
<sequence length="626" mass="70706">MDPTAVMQDGADLSLLQGDPSYQAGSVPVDQDGAGHRFFLILATENLHCIKCKKNQIGWSDAILDQLDPATRSLFPVQMMYHSACDNRVIYLLRQRGLGNSPTQLQKQSTELHNLRWTKQELQYMSDCALYCKSVQSRLILTTFEEPPPHYPLPTYQWFLPVYQQEVLSRSEEVKAAVTSIFGRVLKMDSTKKVTKKLAGKAARTAAWSTYLGNEYGQVLMSAITAIEGCGLEEMVSGILRHYSEADVLPPVLLYVDSNCCGKSALMEIFRSAWPHFVVGLDVWHFMQRLAVGVTTDTHRLYATFMGQLSAAIFQWDRTDLNLLKSAKREELIHSNIQNPSDSDIQARLDRKELSLHCCRMTRSTEVIRERIQAVLELFDGDSGRDTMGVPLLHHERIWELWKQQQKHVECLQDPKGVQLYTQTGTLKKGGVVLPVYRCARGSTSLESFHLQLQRFIPGTSASASNFQTYLLEGLMHWNEDRQIAATSTEKETVLYDARLKTPTNRLSQKLFNKNIFPTFQPPNKYTGELIGIEYLYSQTGKSLGAQDPVVETEPDASLLDEGFEDPAAMDDDDPTIQIEDSFLSALSRERARHIMQQNRPSQSELSGNAMDAEQTKKVVQRKSPA</sequence>
<reference evidence="3" key="2">
    <citation type="submission" date="2020-11" db="EMBL/GenBank/DDBJ databases">
        <authorList>
            <person name="McCartney M.A."/>
            <person name="Auch B."/>
            <person name="Kono T."/>
            <person name="Mallez S."/>
            <person name="Becker A."/>
            <person name="Gohl D.M."/>
            <person name="Silverstein K.A.T."/>
            <person name="Koren S."/>
            <person name="Bechman K.B."/>
            <person name="Herman A."/>
            <person name="Abrahante J.E."/>
            <person name="Garbe J."/>
        </authorList>
    </citation>
    <scope>NUCLEOTIDE SEQUENCE</scope>
    <source>
        <strain evidence="3">Duluth1</strain>
        <tissue evidence="3">Whole animal</tissue>
    </source>
</reference>
<dbReference type="InterPro" id="IPR046616">
    <property type="entry name" value="DUF6729"/>
</dbReference>
<comment type="caution">
    <text evidence="3">The sequence shown here is derived from an EMBL/GenBank/DDBJ whole genome shotgun (WGS) entry which is preliminary data.</text>
</comment>
<dbReference type="OrthoDB" id="6150720at2759"/>
<protein>
    <recommendedName>
        <fullName evidence="2">DUF6729 domain-containing protein</fullName>
    </recommendedName>
</protein>
<evidence type="ECO:0000259" key="2">
    <source>
        <dbReference type="Pfam" id="PF20499"/>
    </source>
</evidence>
<dbReference type="EMBL" id="JAIWYP010000004">
    <property type="protein sequence ID" value="KAH3842136.1"/>
    <property type="molecule type" value="Genomic_DNA"/>
</dbReference>
<name>A0A9D4KM28_DREPO</name>
<proteinExistence type="predicted"/>
<gene>
    <name evidence="3" type="ORF">DPMN_115625</name>
</gene>
<reference evidence="3" key="1">
    <citation type="journal article" date="2019" name="bioRxiv">
        <title>The Genome of the Zebra Mussel, Dreissena polymorpha: A Resource for Invasive Species Research.</title>
        <authorList>
            <person name="McCartney M.A."/>
            <person name="Auch B."/>
            <person name="Kono T."/>
            <person name="Mallez S."/>
            <person name="Zhang Y."/>
            <person name="Obille A."/>
            <person name="Becker A."/>
            <person name="Abrahante J.E."/>
            <person name="Garbe J."/>
            <person name="Badalamenti J.P."/>
            <person name="Herman A."/>
            <person name="Mangelson H."/>
            <person name="Liachko I."/>
            <person name="Sullivan S."/>
            <person name="Sone E.D."/>
            <person name="Koren S."/>
            <person name="Silverstein K.A.T."/>
            <person name="Beckman K.B."/>
            <person name="Gohl D.M."/>
        </authorList>
    </citation>
    <scope>NUCLEOTIDE SEQUENCE</scope>
    <source>
        <strain evidence="3">Duluth1</strain>
        <tissue evidence="3">Whole animal</tissue>
    </source>
</reference>
<dbReference type="Pfam" id="PF20499">
    <property type="entry name" value="DUF6729"/>
    <property type="match status" value="1"/>
</dbReference>